<reference evidence="2" key="1">
    <citation type="submission" date="2024-05" db="EMBL/GenBank/DDBJ databases">
        <title>30 novel species of actinomycetes from the DSMZ collection.</title>
        <authorList>
            <person name="Nouioui I."/>
        </authorList>
    </citation>
    <scope>NUCLEOTIDE SEQUENCE</scope>
    <source>
        <strain evidence="2">DSM 41527</strain>
    </source>
</reference>
<feature type="domain" description="DUF4097" evidence="1">
    <location>
        <begin position="74"/>
        <end position="184"/>
    </location>
</feature>
<dbReference type="EMBL" id="JAVRFE010000009">
    <property type="protein sequence ID" value="MDT0455852.1"/>
    <property type="molecule type" value="Genomic_DNA"/>
</dbReference>
<dbReference type="Pfam" id="PF13349">
    <property type="entry name" value="DUF4097"/>
    <property type="match status" value="1"/>
</dbReference>
<dbReference type="RefSeq" id="WP_311623155.1">
    <property type="nucleotide sequence ID" value="NZ_JAVRFE010000009.1"/>
</dbReference>
<keyword evidence="3" id="KW-1185">Reference proteome</keyword>
<gene>
    <name evidence="2" type="ORF">RM550_08870</name>
</gene>
<proteinExistence type="predicted"/>
<dbReference type="InterPro" id="IPR025164">
    <property type="entry name" value="Toastrack_DUF4097"/>
</dbReference>
<name>A0ABU2T3P8_9ACTN</name>
<sequence>MTIDSHNSELVLVSADVQKVEVTRWFDGWSVFGDVNRPTWSMRDGTLSLNVECGGLMSGCETRHEIRVPRGFDVVADETTGSIRASGFGAGLRLSSKNGDLTVHRSSGALGLRTNNGRVVATGNASRRVSAETANGEMVISATRVPDRVRAKTKNGDIALTVPRTKYRVTAASRNGQVSVDVPRDGGSRHVLDTHAVNGGISVRTAR</sequence>
<protein>
    <submittedName>
        <fullName evidence="2">DUF4097 family beta strand repeat-containing protein</fullName>
    </submittedName>
</protein>
<evidence type="ECO:0000259" key="1">
    <source>
        <dbReference type="Pfam" id="PF13349"/>
    </source>
</evidence>
<organism evidence="2 3">
    <name type="scientific">Streptomyces mooreae</name>
    <dbReference type="NCBI Taxonomy" id="3075523"/>
    <lineage>
        <taxon>Bacteria</taxon>
        <taxon>Bacillati</taxon>
        <taxon>Actinomycetota</taxon>
        <taxon>Actinomycetes</taxon>
        <taxon>Kitasatosporales</taxon>
        <taxon>Streptomycetaceae</taxon>
        <taxon>Streptomyces</taxon>
    </lineage>
</organism>
<evidence type="ECO:0000313" key="3">
    <source>
        <dbReference type="Proteomes" id="UP001180551"/>
    </source>
</evidence>
<accession>A0ABU2T3P8</accession>
<dbReference type="Proteomes" id="UP001180551">
    <property type="component" value="Unassembled WGS sequence"/>
</dbReference>
<comment type="caution">
    <text evidence="2">The sequence shown here is derived from an EMBL/GenBank/DDBJ whole genome shotgun (WGS) entry which is preliminary data.</text>
</comment>
<evidence type="ECO:0000313" key="2">
    <source>
        <dbReference type="EMBL" id="MDT0455852.1"/>
    </source>
</evidence>